<gene>
    <name evidence="6" type="primary">yofA_1</name>
    <name evidence="6" type="ORF">PEL8287_01286</name>
</gene>
<dbReference type="FunFam" id="1.10.10.10:FF:000001">
    <property type="entry name" value="LysR family transcriptional regulator"/>
    <property type="match status" value="1"/>
</dbReference>
<dbReference type="Gene3D" id="1.10.10.10">
    <property type="entry name" value="Winged helix-like DNA-binding domain superfamily/Winged helix DNA-binding domain"/>
    <property type="match status" value="1"/>
</dbReference>
<comment type="similarity">
    <text evidence="1">Belongs to the LysR transcriptional regulatory family.</text>
</comment>
<dbReference type="Pfam" id="PF03466">
    <property type="entry name" value="LysR_substrate"/>
    <property type="match status" value="1"/>
</dbReference>
<dbReference type="Gene3D" id="3.40.190.10">
    <property type="entry name" value="Periplasmic binding protein-like II"/>
    <property type="match status" value="2"/>
</dbReference>
<dbReference type="CDD" id="cd05466">
    <property type="entry name" value="PBP2_LTTR_substrate"/>
    <property type="match status" value="1"/>
</dbReference>
<protein>
    <submittedName>
        <fullName evidence="6">HTH-type transcriptional regulator YofA</fullName>
    </submittedName>
</protein>
<dbReference type="PANTHER" id="PTHR30126:SF40">
    <property type="entry name" value="HTH-TYPE TRANSCRIPTIONAL REGULATOR GLTR"/>
    <property type="match status" value="1"/>
</dbReference>
<evidence type="ECO:0000313" key="6">
    <source>
        <dbReference type="EMBL" id="SLN28430.1"/>
    </source>
</evidence>
<dbReference type="PROSITE" id="PS50931">
    <property type="entry name" value="HTH_LYSR"/>
    <property type="match status" value="1"/>
</dbReference>
<dbReference type="InterPro" id="IPR000847">
    <property type="entry name" value="LysR_HTH_N"/>
</dbReference>
<keyword evidence="3" id="KW-0238">DNA-binding</keyword>
<dbReference type="AlphaFoldDB" id="A0A1Y5S2E9"/>
<dbReference type="SUPFAM" id="SSF53850">
    <property type="entry name" value="Periplasmic binding protein-like II"/>
    <property type="match status" value="1"/>
</dbReference>
<dbReference type="InterPro" id="IPR036390">
    <property type="entry name" value="WH_DNA-bd_sf"/>
</dbReference>
<name>A0A1Y5S2E9_9RHOB</name>
<sequence length="325" mass="35570">MATRISTDTNLIKAMEVFVAIVETGQMTAAARLVGLTQSAASQHIANLERTYDVRLIDRSTRPVKPTQAGTLMYRHAARILNSVADLATDLRHQGPHPISVLRVGMLASIATTLSVPLVQLAKDRFNVQDMTLHAGQSGDHETLLRTKRADVVISSNPFYDMDGLERHDVLQEAFLLVLPASYNGPQQNLGDILQNLPLVRFADTTSVGRQIEQHLRRLKLQVPRVIQADRSSMVTACVARGMGFTLLSPTLLIDGFVEKMPMNIRPLPVAGLSRRITVVARDKEMGGLPLAFADIARDALLRQIGQQMGNVGLDAITVDDDRGS</sequence>
<keyword evidence="4" id="KW-0804">Transcription</keyword>
<dbReference type="EMBL" id="FWFL01000003">
    <property type="protein sequence ID" value="SLN28430.1"/>
    <property type="molecule type" value="Genomic_DNA"/>
</dbReference>
<evidence type="ECO:0000256" key="3">
    <source>
        <dbReference type="ARBA" id="ARBA00023125"/>
    </source>
</evidence>
<dbReference type="InterPro" id="IPR005119">
    <property type="entry name" value="LysR_subst-bd"/>
</dbReference>
<dbReference type="PANTHER" id="PTHR30126">
    <property type="entry name" value="HTH-TYPE TRANSCRIPTIONAL REGULATOR"/>
    <property type="match status" value="1"/>
</dbReference>
<dbReference type="InterPro" id="IPR036388">
    <property type="entry name" value="WH-like_DNA-bd_sf"/>
</dbReference>
<dbReference type="GO" id="GO:0000976">
    <property type="term" value="F:transcription cis-regulatory region binding"/>
    <property type="evidence" value="ECO:0007669"/>
    <property type="project" value="TreeGrafter"/>
</dbReference>
<evidence type="ECO:0000256" key="2">
    <source>
        <dbReference type="ARBA" id="ARBA00023015"/>
    </source>
</evidence>
<keyword evidence="7" id="KW-1185">Reference proteome</keyword>
<reference evidence="6 7" key="1">
    <citation type="submission" date="2017-03" db="EMBL/GenBank/DDBJ databases">
        <authorList>
            <person name="Afonso C.L."/>
            <person name="Miller P.J."/>
            <person name="Scott M.A."/>
            <person name="Spackman E."/>
            <person name="Goraichik I."/>
            <person name="Dimitrov K.M."/>
            <person name="Suarez D.L."/>
            <person name="Swayne D.E."/>
        </authorList>
    </citation>
    <scope>NUCLEOTIDE SEQUENCE [LARGE SCALE GENOMIC DNA]</scope>
    <source>
        <strain evidence="6 7">CECT 8287</strain>
    </source>
</reference>
<evidence type="ECO:0000256" key="4">
    <source>
        <dbReference type="ARBA" id="ARBA00023163"/>
    </source>
</evidence>
<dbReference type="GO" id="GO:0003700">
    <property type="term" value="F:DNA-binding transcription factor activity"/>
    <property type="evidence" value="ECO:0007669"/>
    <property type="project" value="InterPro"/>
</dbReference>
<evidence type="ECO:0000313" key="7">
    <source>
        <dbReference type="Proteomes" id="UP000193827"/>
    </source>
</evidence>
<proteinExistence type="inferred from homology"/>
<evidence type="ECO:0000256" key="1">
    <source>
        <dbReference type="ARBA" id="ARBA00009437"/>
    </source>
</evidence>
<dbReference type="RefSeq" id="WP_085891938.1">
    <property type="nucleotide sequence ID" value="NZ_FWFL01000003.1"/>
</dbReference>
<dbReference type="Proteomes" id="UP000193827">
    <property type="component" value="Unassembled WGS sequence"/>
</dbReference>
<feature type="domain" description="HTH lysR-type" evidence="5">
    <location>
        <begin position="10"/>
        <end position="67"/>
    </location>
</feature>
<evidence type="ECO:0000259" key="5">
    <source>
        <dbReference type="PROSITE" id="PS50931"/>
    </source>
</evidence>
<accession>A0A1Y5S2E9</accession>
<dbReference type="SUPFAM" id="SSF46785">
    <property type="entry name" value="Winged helix' DNA-binding domain"/>
    <property type="match status" value="1"/>
</dbReference>
<keyword evidence="2" id="KW-0805">Transcription regulation</keyword>
<dbReference type="Pfam" id="PF00126">
    <property type="entry name" value="HTH_1"/>
    <property type="match status" value="1"/>
</dbReference>
<organism evidence="6 7">
    <name type="scientific">Roseovarius litorisediminis</name>
    <dbReference type="NCBI Taxonomy" id="1312363"/>
    <lineage>
        <taxon>Bacteria</taxon>
        <taxon>Pseudomonadati</taxon>
        <taxon>Pseudomonadota</taxon>
        <taxon>Alphaproteobacteria</taxon>
        <taxon>Rhodobacterales</taxon>
        <taxon>Roseobacteraceae</taxon>
        <taxon>Roseovarius</taxon>
    </lineage>
</organism>